<evidence type="ECO:0000256" key="2">
    <source>
        <dbReference type="SAM" id="Phobius"/>
    </source>
</evidence>
<keyword evidence="2" id="KW-0472">Membrane</keyword>
<keyword evidence="2" id="KW-0812">Transmembrane</keyword>
<name>A0ABY9X2V6_9BACT</name>
<evidence type="ECO:0000313" key="4">
    <source>
        <dbReference type="EMBL" id="WNG49698.1"/>
    </source>
</evidence>
<accession>A0ABY9X2V6</accession>
<gene>
    <name evidence="4" type="ORF">F0U60_40460</name>
</gene>
<dbReference type="Pfam" id="PF09990">
    <property type="entry name" value="DUF2231"/>
    <property type="match status" value="1"/>
</dbReference>
<proteinExistence type="predicted"/>
<feature type="region of interest" description="Disordered" evidence="1">
    <location>
        <begin position="201"/>
        <end position="224"/>
    </location>
</feature>
<feature type="transmembrane region" description="Helical" evidence="2">
    <location>
        <begin position="12"/>
        <end position="34"/>
    </location>
</feature>
<dbReference type="EMBL" id="CP043494">
    <property type="protein sequence ID" value="WNG49698.1"/>
    <property type="molecule type" value="Genomic_DNA"/>
</dbReference>
<feature type="transmembrane region" description="Helical" evidence="2">
    <location>
        <begin position="78"/>
        <end position="99"/>
    </location>
</feature>
<evidence type="ECO:0000256" key="1">
    <source>
        <dbReference type="SAM" id="MobiDB-lite"/>
    </source>
</evidence>
<keyword evidence="2" id="KW-1133">Transmembrane helix</keyword>
<dbReference type="RefSeq" id="WP_395807911.1">
    <property type="nucleotide sequence ID" value="NZ_CP043494.1"/>
</dbReference>
<organism evidence="4 5">
    <name type="scientific">Archangium minus</name>
    <dbReference type="NCBI Taxonomy" id="83450"/>
    <lineage>
        <taxon>Bacteria</taxon>
        <taxon>Pseudomonadati</taxon>
        <taxon>Myxococcota</taxon>
        <taxon>Myxococcia</taxon>
        <taxon>Myxococcales</taxon>
        <taxon>Cystobacterineae</taxon>
        <taxon>Archangiaceae</taxon>
        <taxon>Archangium</taxon>
    </lineage>
</organism>
<protein>
    <submittedName>
        <fullName evidence="4">DUF2231 domain-containing protein</fullName>
    </submittedName>
</protein>
<reference evidence="4 5" key="1">
    <citation type="submission" date="2019-08" db="EMBL/GenBank/DDBJ databases">
        <title>Archangium and Cystobacter genomes.</title>
        <authorList>
            <person name="Chen I.-C.K."/>
            <person name="Wielgoss S."/>
        </authorList>
    </citation>
    <scope>NUCLEOTIDE SEQUENCE [LARGE SCALE GENOMIC DNA]</scope>
    <source>
        <strain evidence="4 5">Cbm 6</strain>
    </source>
</reference>
<dbReference type="Proteomes" id="UP001611383">
    <property type="component" value="Chromosome"/>
</dbReference>
<feature type="domain" description="DUF2231" evidence="3">
    <location>
        <begin position="7"/>
        <end position="139"/>
    </location>
</feature>
<evidence type="ECO:0000313" key="5">
    <source>
        <dbReference type="Proteomes" id="UP001611383"/>
    </source>
</evidence>
<sequence length="224" mass="23430">MKKMLLHELHPSVVHAPLALLPTATVADFIAVASGDKAWAKVGRRLWVAGTVSALFSGLAGLASSQEVRLEEPRARDMVFLHGLGNAVITLGAVGVTLWRLSRPPSLGQSIIGLIANSMALYTATLGGKMVYELGVGINPMPADASTGTLKGPPLLSREAPAALVRDGLQGIRWLFGRARSLLSGAHPLHSGAKGFGRGYEGPTIPDEAVVPDSTEPIPDAPRL</sequence>
<keyword evidence="5" id="KW-1185">Reference proteome</keyword>
<dbReference type="InterPro" id="IPR019251">
    <property type="entry name" value="DUF2231_TM"/>
</dbReference>
<feature type="transmembrane region" description="Helical" evidence="2">
    <location>
        <begin position="111"/>
        <end position="132"/>
    </location>
</feature>
<feature type="transmembrane region" description="Helical" evidence="2">
    <location>
        <begin position="46"/>
        <end position="66"/>
    </location>
</feature>
<evidence type="ECO:0000259" key="3">
    <source>
        <dbReference type="Pfam" id="PF09990"/>
    </source>
</evidence>